<feature type="region of interest" description="Disordered" evidence="2">
    <location>
        <begin position="363"/>
        <end position="391"/>
    </location>
</feature>
<dbReference type="Proteomes" id="UP000242188">
    <property type="component" value="Unassembled WGS sequence"/>
</dbReference>
<feature type="compositionally biased region" description="Basic and acidic residues" evidence="2">
    <location>
        <begin position="706"/>
        <end position="716"/>
    </location>
</feature>
<dbReference type="InterPro" id="IPR035974">
    <property type="entry name" value="Rap/Ran-GAP_sf"/>
</dbReference>
<dbReference type="SUPFAM" id="SSF111347">
    <property type="entry name" value="Rap/Ran-GAP"/>
    <property type="match status" value="1"/>
</dbReference>
<evidence type="ECO:0000313" key="4">
    <source>
        <dbReference type="EMBL" id="OWF53364.1"/>
    </source>
</evidence>
<feature type="domain" description="Rap-GAP" evidence="3">
    <location>
        <begin position="1166"/>
        <end position="1425"/>
    </location>
</feature>
<proteinExistence type="predicted"/>
<dbReference type="InterPro" id="IPR046859">
    <property type="entry name" value="RGPA/RALGAPB_N"/>
</dbReference>
<feature type="region of interest" description="Disordered" evidence="2">
    <location>
        <begin position="1094"/>
        <end position="1115"/>
    </location>
</feature>
<accession>A0A210QXC5</accession>
<organism evidence="4 5">
    <name type="scientific">Mizuhopecten yessoensis</name>
    <name type="common">Japanese scallop</name>
    <name type="synonym">Patinopecten yessoensis</name>
    <dbReference type="NCBI Taxonomy" id="6573"/>
    <lineage>
        <taxon>Eukaryota</taxon>
        <taxon>Metazoa</taxon>
        <taxon>Spiralia</taxon>
        <taxon>Lophotrochozoa</taxon>
        <taxon>Mollusca</taxon>
        <taxon>Bivalvia</taxon>
        <taxon>Autobranchia</taxon>
        <taxon>Pteriomorphia</taxon>
        <taxon>Pectinida</taxon>
        <taxon>Pectinoidea</taxon>
        <taxon>Pectinidae</taxon>
        <taxon>Mizuhopecten</taxon>
    </lineage>
</organism>
<dbReference type="InterPro" id="IPR039930">
    <property type="entry name" value="RALGAPB"/>
</dbReference>
<keyword evidence="1" id="KW-0343">GTPase activation</keyword>
<name>A0A210QXC5_MIZYE</name>
<dbReference type="OrthoDB" id="10009983at2759"/>
<feature type="compositionally biased region" description="Basic and acidic residues" evidence="2">
    <location>
        <begin position="1329"/>
        <end position="1339"/>
    </location>
</feature>
<feature type="region of interest" description="Disordered" evidence="2">
    <location>
        <begin position="697"/>
        <end position="734"/>
    </location>
</feature>
<feature type="compositionally biased region" description="Low complexity" evidence="2">
    <location>
        <begin position="405"/>
        <end position="414"/>
    </location>
</feature>
<dbReference type="InterPro" id="IPR000331">
    <property type="entry name" value="Rap/Ran_GAP_dom"/>
</dbReference>
<dbReference type="Pfam" id="PF20412">
    <property type="entry name" value="RALGAPB_N"/>
    <property type="match status" value="1"/>
</dbReference>
<dbReference type="PANTHER" id="PTHR21344:SF1">
    <property type="entry name" value="RAL GTPASE-ACTIVATING PROTEIN SUBUNIT BETA"/>
    <property type="match status" value="1"/>
</dbReference>
<protein>
    <submittedName>
        <fullName evidence="4">Ral GTPase-activating protein subunit beta</fullName>
    </submittedName>
</protein>
<sequence>MYAEWASLQNDIQCDKANQSVLHKFPPLVGRDVAFTVVKHIASSINHAANNSEPSNLNTDKDVKWAMEVLCFGLSLPLAEHETIKECVLVYFEWLSACTSPKVCVPRPVKENPNPYAQDMIHHLLNLFVPRPGSGVDLVKRQALLCHRVLRCIEDVAEKSNVLTRDTWETLLRFLLAANDSLLSPPTEKDDIGDHLCERVLSVLFEMWLLACHKCFPSPSLWKTFRNMCVNWRHHEALVTQWHKVNHNLTSRLLKVMYGPEYPELQLNETESQFISPDMTDDCVAQCWFRFLHIIQNPVDLCHPEIIGGTPKFLQLRSGDGLDPSQHECLQKLPYIFYKAMRGISILINAFLGISQSLKAEEELTQPAPSNRHSVNVPPVTPPGQRKSTRPMSVLAGTLSQKVSSKSSSVAAKSTVPPPTNFPGQLLLDSRQPLAPARPRCNSILHMYGAWLFDAALARVRLQACHRGPTVSARTDRRTNSFTDTRQGSISLDYHSDLSLLVDNTYETGRAEALGALCRIFCAHKTGEEILAVYYSRFYNAMYYGLQTSEDSLSGQVLASILFNSCDLLRVDLDGVQILVPYILDALQLILSDQSPRLKLSDSTVDCHNVELRRSCIQLLLSLLCLPLHFKDLEINDIVSSPDTPTQCITFISLKKKIMELLLKALYNAKDPTNTQMLLGGLMLIVQDLAMCEAADQTTVQPQHDTSGDSDSHGDTSRTSMNSMSSDSSYHESSYHRLPLTPQDLETAYGLFGDATALVCHRLMASWKTDLNTALAAMELLGGLAKVNINPPNLLMCKRTVKWICEFIVYQCSRPAPSHSRDLHSMIVAAFKCLTLWLVEHSRLMYDKECLINVLEVVELGISGSKSQKVTGENHSVSVKDSKTVTTQNRASDPPKFKGDKQLMPASMRVKDAAESVLTCIIQHVGAFPPPCGPESLFSLLDEKSLLKYCKGVGFSEQASPFRYFVLENSIIVGLLEQPLGNVEDPLPNVTALIRGPFGRHAWTMQLRHSPRNKNVNSKSHLSDPGRPLPMENVGIHHNVKHRHFPESVDKIPFSQADKSIPTLESLVTEKERANLTKLKSFIEKQIQFENQINSRSKQDLAKSKFPNPETECKPPKVTQEFQTARLFLSHYGFLSLESLKEPKNSSIPPALVMLDTTNSALFTDLESLDTVTARDNDTVHVFYVKSGQKLPQEILGNVTSRNNVQPQFLEFLHSLGWPVDIRKHAGWTGHISTSWKITEPDDLDEDEFQLGTGGSIYDGRQQVLYWADVSSEVAFVVPSLETYNTKMLSVDSSGERSPLFPHHVEKQGSEPTHKPKSLSLERTITSEVGDRIRADRESPSSPQEPPTVRFRNQRRQPAHMIGPDTKMFVVWLENFEDHDNFPSGELLGVTSTGVDHFVTTSTSSTSSTHKLQEKDTFIIFIHALKNGLFRIHMQGQTNRVSMAIPLVDGMVVSRRVLGTMVRQTCINICRRKRLESELNQEGCSDSTYVCCQHSSAVPVGGVFHQDKRGFEKETFYFRRENN</sequence>
<evidence type="ECO:0000313" key="5">
    <source>
        <dbReference type="Proteomes" id="UP000242188"/>
    </source>
</evidence>
<evidence type="ECO:0000256" key="1">
    <source>
        <dbReference type="ARBA" id="ARBA00022468"/>
    </source>
</evidence>
<evidence type="ECO:0000259" key="3">
    <source>
        <dbReference type="PROSITE" id="PS50085"/>
    </source>
</evidence>
<dbReference type="EMBL" id="NEDP02001369">
    <property type="protein sequence ID" value="OWF53364.1"/>
    <property type="molecule type" value="Genomic_DNA"/>
</dbReference>
<feature type="compositionally biased region" description="Basic and acidic residues" evidence="2">
    <location>
        <begin position="1303"/>
        <end position="1314"/>
    </location>
</feature>
<gene>
    <name evidence="4" type="ORF">KP79_PYT09409</name>
</gene>
<dbReference type="GO" id="GO:0051056">
    <property type="term" value="P:regulation of small GTPase mediated signal transduction"/>
    <property type="evidence" value="ECO:0007669"/>
    <property type="project" value="InterPro"/>
</dbReference>
<reference evidence="4 5" key="1">
    <citation type="journal article" date="2017" name="Nat. Ecol. Evol.">
        <title>Scallop genome provides insights into evolution of bilaterian karyotype and development.</title>
        <authorList>
            <person name="Wang S."/>
            <person name="Zhang J."/>
            <person name="Jiao W."/>
            <person name="Li J."/>
            <person name="Xun X."/>
            <person name="Sun Y."/>
            <person name="Guo X."/>
            <person name="Huan P."/>
            <person name="Dong B."/>
            <person name="Zhang L."/>
            <person name="Hu X."/>
            <person name="Sun X."/>
            <person name="Wang J."/>
            <person name="Zhao C."/>
            <person name="Wang Y."/>
            <person name="Wang D."/>
            <person name="Huang X."/>
            <person name="Wang R."/>
            <person name="Lv J."/>
            <person name="Li Y."/>
            <person name="Zhang Z."/>
            <person name="Liu B."/>
            <person name="Lu W."/>
            <person name="Hui Y."/>
            <person name="Liang J."/>
            <person name="Zhou Z."/>
            <person name="Hou R."/>
            <person name="Li X."/>
            <person name="Liu Y."/>
            <person name="Li H."/>
            <person name="Ning X."/>
            <person name="Lin Y."/>
            <person name="Zhao L."/>
            <person name="Xing Q."/>
            <person name="Dou J."/>
            <person name="Li Y."/>
            <person name="Mao J."/>
            <person name="Guo H."/>
            <person name="Dou H."/>
            <person name="Li T."/>
            <person name="Mu C."/>
            <person name="Jiang W."/>
            <person name="Fu Q."/>
            <person name="Fu X."/>
            <person name="Miao Y."/>
            <person name="Liu J."/>
            <person name="Yu Q."/>
            <person name="Li R."/>
            <person name="Liao H."/>
            <person name="Li X."/>
            <person name="Kong Y."/>
            <person name="Jiang Z."/>
            <person name="Chourrout D."/>
            <person name="Li R."/>
            <person name="Bao Z."/>
        </authorList>
    </citation>
    <scope>NUCLEOTIDE SEQUENCE [LARGE SCALE GENOMIC DNA]</scope>
    <source>
        <strain evidence="4 5">PY_sf001</strain>
    </source>
</reference>
<dbReference type="PROSITE" id="PS50085">
    <property type="entry name" value="RAPGAP"/>
    <property type="match status" value="1"/>
</dbReference>
<dbReference type="STRING" id="6573.A0A210QXC5"/>
<dbReference type="GO" id="GO:0005096">
    <property type="term" value="F:GTPase activator activity"/>
    <property type="evidence" value="ECO:0007669"/>
    <property type="project" value="UniProtKB-KW"/>
</dbReference>
<dbReference type="Gene3D" id="3.40.50.11210">
    <property type="entry name" value="Rap/Ran-GAP"/>
    <property type="match status" value="1"/>
</dbReference>
<feature type="compositionally biased region" description="Low complexity" evidence="2">
    <location>
        <begin position="717"/>
        <end position="728"/>
    </location>
</feature>
<comment type="caution">
    <text evidence="4">The sequence shown here is derived from an EMBL/GenBank/DDBJ whole genome shotgun (WGS) entry which is preliminary data.</text>
</comment>
<dbReference type="PANTHER" id="PTHR21344">
    <property type="entry name" value="RAL GTPASE-ACTIVATING PROTEIN SUBUNIT BETA"/>
    <property type="match status" value="1"/>
</dbReference>
<evidence type="ECO:0000256" key="2">
    <source>
        <dbReference type="SAM" id="MobiDB-lite"/>
    </source>
</evidence>
<keyword evidence="5" id="KW-1185">Reference proteome</keyword>
<feature type="region of interest" description="Disordered" evidence="2">
    <location>
        <begin position="405"/>
        <end position="425"/>
    </location>
</feature>
<feature type="region of interest" description="Disordered" evidence="2">
    <location>
        <begin position="1292"/>
        <end position="1358"/>
    </location>
</feature>